<dbReference type="EMBL" id="CAJVPZ010018998">
    <property type="protein sequence ID" value="CAG8691533.1"/>
    <property type="molecule type" value="Genomic_DNA"/>
</dbReference>
<evidence type="ECO:0000313" key="2">
    <source>
        <dbReference type="EMBL" id="CAG8691533.1"/>
    </source>
</evidence>
<keyword evidence="3" id="KW-1185">Reference proteome</keyword>
<evidence type="ECO:0000256" key="1">
    <source>
        <dbReference type="SAM" id="Coils"/>
    </source>
</evidence>
<feature type="non-terminal residue" evidence="2">
    <location>
        <position position="310"/>
    </location>
</feature>
<accession>A0A9N9EUM2</accession>
<protein>
    <submittedName>
        <fullName evidence="2">1833_t:CDS:1</fullName>
    </submittedName>
</protein>
<dbReference type="Proteomes" id="UP000789396">
    <property type="component" value="Unassembled WGS sequence"/>
</dbReference>
<comment type="caution">
    <text evidence="2">The sequence shown here is derived from an EMBL/GenBank/DDBJ whole genome shotgun (WGS) entry which is preliminary data.</text>
</comment>
<organism evidence="2 3">
    <name type="scientific">Racocetra fulgida</name>
    <dbReference type="NCBI Taxonomy" id="60492"/>
    <lineage>
        <taxon>Eukaryota</taxon>
        <taxon>Fungi</taxon>
        <taxon>Fungi incertae sedis</taxon>
        <taxon>Mucoromycota</taxon>
        <taxon>Glomeromycotina</taxon>
        <taxon>Glomeromycetes</taxon>
        <taxon>Diversisporales</taxon>
        <taxon>Gigasporaceae</taxon>
        <taxon>Racocetra</taxon>
    </lineage>
</organism>
<name>A0A9N9EUM2_9GLOM</name>
<gene>
    <name evidence="2" type="ORF">RFULGI_LOCUS10020</name>
</gene>
<feature type="coiled-coil region" evidence="1">
    <location>
        <begin position="13"/>
        <end position="104"/>
    </location>
</feature>
<keyword evidence="1" id="KW-0175">Coiled coil</keyword>
<proteinExistence type="predicted"/>
<reference evidence="2" key="1">
    <citation type="submission" date="2021-06" db="EMBL/GenBank/DDBJ databases">
        <authorList>
            <person name="Kallberg Y."/>
            <person name="Tangrot J."/>
            <person name="Rosling A."/>
        </authorList>
    </citation>
    <scope>NUCLEOTIDE SEQUENCE</scope>
    <source>
        <strain evidence="2">IN212</strain>
    </source>
</reference>
<dbReference type="AlphaFoldDB" id="A0A9N9EUM2"/>
<sequence length="310" mass="35887">MHSHKINKFRLSIEDYKKLNSDLIARYRELEKSKASLVSSLNARIEELEALKEEKTGLITELNLRLEELEKKNKTDATNFVAENTKLKSELTKLRQDFEDYKLLKSNDLGLQTRVITNMQDISSVGGIIVPISDTTEDIPSPDNLLANQHQHRRFLFDEMIERNREKKLQAQATDTRSEEESLIYDIFDFTMDADEKDHMTEISVTQVTENTDEKNSVETLSKKQNNHANFRDKVLEQYPDVFYEYSDGNNDYYGITYEASCPICKLFHEDEKGIKGKNKSGSYFIKCEEHGIKIEVGELSQSEEKESDS</sequence>
<evidence type="ECO:0000313" key="3">
    <source>
        <dbReference type="Proteomes" id="UP000789396"/>
    </source>
</evidence>